<keyword evidence="7" id="KW-0472">Membrane</keyword>
<reference evidence="10" key="1">
    <citation type="submission" date="2016-11" db="EMBL/GenBank/DDBJ databases">
        <authorList>
            <person name="Varghese N."/>
            <person name="Submissions S."/>
        </authorList>
    </citation>
    <scope>NUCLEOTIDE SEQUENCE [LARGE SCALE GENOMIC DNA]</scope>
    <source>
        <strain evidence="10">DSM 11792</strain>
    </source>
</reference>
<keyword evidence="2" id="KW-0004">4Fe-4S</keyword>
<feature type="domain" description="4Fe-4S ferredoxin-type" evidence="8">
    <location>
        <begin position="188"/>
        <end position="217"/>
    </location>
</feature>
<keyword evidence="1" id="KW-0813">Transport</keyword>
<dbReference type="PANTHER" id="PTHR30176">
    <property type="entry name" value="FERREDOXIN-TYPE PROTEIN NAPH"/>
    <property type="match status" value="1"/>
</dbReference>
<evidence type="ECO:0000256" key="6">
    <source>
        <dbReference type="ARBA" id="ARBA00023014"/>
    </source>
</evidence>
<dbReference type="InterPro" id="IPR051684">
    <property type="entry name" value="Electron_Trans/Redox"/>
</dbReference>
<keyword evidence="7" id="KW-1133">Transmembrane helix</keyword>
<proteinExistence type="predicted"/>
<evidence type="ECO:0000313" key="9">
    <source>
        <dbReference type="EMBL" id="SHE28758.1"/>
    </source>
</evidence>
<evidence type="ECO:0000259" key="8">
    <source>
        <dbReference type="PROSITE" id="PS51379"/>
    </source>
</evidence>
<dbReference type="AlphaFoldDB" id="A0A1M4S9B9"/>
<feature type="domain" description="4Fe-4S ferredoxin-type" evidence="8">
    <location>
        <begin position="158"/>
        <end position="187"/>
    </location>
</feature>
<dbReference type="GO" id="GO:0046872">
    <property type="term" value="F:metal ion binding"/>
    <property type="evidence" value="ECO:0007669"/>
    <property type="project" value="UniProtKB-KW"/>
</dbReference>
<dbReference type="InterPro" id="IPR017900">
    <property type="entry name" value="4Fe4S_Fe_S_CS"/>
</dbReference>
<dbReference type="GO" id="GO:0051539">
    <property type="term" value="F:4 iron, 4 sulfur cluster binding"/>
    <property type="evidence" value="ECO:0007669"/>
    <property type="project" value="UniProtKB-KW"/>
</dbReference>
<dbReference type="Pfam" id="PF12801">
    <property type="entry name" value="Fer4_5"/>
    <property type="match status" value="2"/>
</dbReference>
<accession>A0A1M4S9B9</accession>
<dbReference type="Pfam" id="PF13237">
    <property type="entry name" value="Fer4_10"/>
    <property type="match status" value="1"/>
</dbReference>
<sequence length="227" mass="25426">MLKEKLRERKLRQGLTWAGLPLVAILGWFYPWLGFLLLGCMAGAVGVAIFRGRAWCDWMCPRGAFFDLFIRPLSRRKAIPAFFRSQKVRVFMLFLIFTMIGTQWYLARGYLAAMGLALVRLLTITTLVGIILGLVIHPRVWCHICPMGTLAHWLSGGKNPLFISRTCTGCRACARACPMQLKPYEYRLEGLVGDNDCLKCGTCVAACPRRALSFDSGESKRESGLVA</sequence>
<organism evidence="9 10">
    <name type="scientific">Desulfofundulus australicus DSM 11792</name>
    <dbReference type="NCBI Taxonomy" id="1121425"/>
    <lineage>
        <taxon>Bacteria</taxon>
        <taxon>Bacillati</taxon>
        <taxon>Bacillota</taxon>
        <taxon>Clostridia</taxon>
        <taxon>Eubacteriales</taxon>
        <taxon>Peptococcaceae</taxon>
        <taxon>Desulfofundulus</taxon>
    </lineage>
</organism>
<keyword evidence="10" id="KW-1185">Reference proteome</keyword>
<dbReference type="PROSITE" id="PS51379">
    <property type="entry name" value="4FE4S_FER_2"/>
    <property type="match status" value="2"/>
</dbReference>
<dbReference type="SUPFAM" id="SSF54862">
    <property type="entry name" value="4Fe-4S ferredoxins"/>
    <property type="match status" value="1"/>
</dbReference>
<feature type="transmembrane region" description="Helical" evidence="7">
    <location>
        <begin position="112"/>
        <end position="136"/>
    </location>
</feature>
<keyword evidence="5" id="KW-0408">Iron</keyword>
<dbReference type="EMBL" id="FQUW01000004">
    <property type="protein sequence ID" value="SHE28758.1"/>
    <property type="molecule type" value="Genomic_DNA"/>
</dbReference>
<evidence type="ECO:0000256" key="5">
    <source>
        <dbReference type="ARBA" id="ARBA00023004"/>
    </source>
</evidence>
<feature type="transmembrane region" description="Helical" evidence="7">
    <location>
        <begin position="35"/>
        <end position="52"/>
    </location>
</feature>
<evidence type="ECO:0000256" key="3">
    <source>
        <dbReference type="ARBA" id="ARBA00022723"/>
    </source>
</evidence>
<gene>
    <name evidence="9" type="ORF">SAMN02745218_00038</name>
</gene>
<name>A0A1M4S9B9_9FIRM</name>
<dbReference type="RefSeq" id="WP_073162307.1">
    <property type="nucleotide sequence ID" value="NZ_FQUW01000004.1"/>
</dbReference>
<evidence type="ECO:0000256" key="7">
    <source>
        <dbReference type="SAM" id="Phobius"/>
    </source>
</evidence>
<dbReference type="PANTHER" id="PTHR30176:SF3">
    <property type="entry name" value="FERREDOXIN-TYPE PROTEIN NAPH"/>
    <property type="match status" value="1"/>
</dbReference>
<keyword evidence="4" id="KW-0249">Electron transport</keyword>
<keyword evidence="6" id="KW-0411">Iron-sulfur</keyword>
<evidence type="ECO:0000313" key="10">
    <source>
        <dbReference type="Proteomes" id="UP000184196"/>
    </source>
</evidence>
<dbReference type="GO" id="GO:0005886">
    <property type="term" value="C:plasma membrane"/>
    <property type="evidence" value="ECO:0007669"/>
    <property type="project" value="TreeGrafter"/>
</dbReference>
<dbReference type="OrthoDB" id="9786132at2"/>
<evidence type="ECO:0000256" key="2">
    <source>
        <dbReference type="ARBA" id="ARBA00022485"/>
    </source>
</evidence>
<protein>
    <submittedName>
        <fullName evidence="9">4Fe-4S binding domain-containing protein</fullName>
    </submittedName>
</protein>
<dbReference type="InterPro" id="IPR017896">
    <property type="entry name" value="4Fe4S_Fe-S-bd"/>
</dbReference>
<dbReference type="Gene3D" id="3.30.70.20">
    <property type="match status" value="1"/>
</dbReference>
<evidence type="ECO:0000256" key="4">
    <source>
        <dbReference type="ARBA" id="ARBA00022982"/>
    </source>
</evidence>
<dbReference type="Proteomes" id="UP000184196">
    <property type="component" value="Unassembled WGS sequence"/>
</dbReference>
<feature type="transmembrane region" description="Helical" evidence="7">
    <location>
        <begin position="88"/>
        <end position="106"/>
    </location>
</feature>
<dbReference type="PROSITE" id="PS00198">
    <property type="entry name" value="4FE4S_FER_1"/>
    <property type="match status" value="1"/>
</dbReference>
<keyword evidence="7" id="KW-0812">Transmembrane</keyword>
<evidence type="ECO:0000256" key="1">
    <source>
        <dbReference type="ARBA" id="ARBA00022448"/>
    </source>
</evidence>
<keyword evidence="3" id="KW-0479">Metal-binding</keyword>